<name>A0A066U4W8_9PSEU</name>
<dbReference type="RefSeq" id="WP_043778477.1">
    <property type="nucleotide sequence ID" value="NZ_JMQI01000019.1"/>
</dbReference>
<dbReference type="PROSITE" id="PS50977">
    <property type="entry name" value="HTH_TETR_2"/>
    <property type="match status" value="1"/>
</dbReference>
<dbReference type="InterPro" id="IPR050109">
    <property type="entry name" value="HTH-type_TetR-like_transc_reg"/>
</dbReference>
<dbReference type="Pfam" id="PF21597">
    <property type="entry name" value="TetR_C_43"/>
    <property type="match status" value="1"/>
</dbReference>
<keyword evidence="2 4" id="KW-0238">DNA-binding</keyword>
<reference evidence="6 7" key="1">
    <citation type="submission" date="2014-05" db="EMBL/GenBank/DDBJ databases">
        <title>Draft genome sequence of Amycolatopsis rifamycinica DSM 46095.</title>
        <authorList>
            <person name="Lal R."/>
            <person name="Saxena A."/>
            <person name="Kumari R."/>
            <person name="Mukherjee U."/>
            <person name="Singh P."/>
            <person name="Sangwan N."/>
            <person name="Mahato N.K."/>
        </authorList>
    </citation>
    <scope>NUCLEOTIDE SEQUENCE [LARGE SCALE GENOMIC DNA]</scope>
    <source>
        <strain evidence="6 7">DSM 46095</strain>
    </source>
</reference>
<dbReference type="PANTHER" id="PTHR30055:SF234">
    <property type="entry name" value="HTH-TYPE TRANSCRIPTIONAL REGULATOR BETI"/>
    <property type="match status" value="1"/>
</dbReference>
<evidence type="ECO:0000313" key="6">
    <source>
        <dbReference type="EMBL" id="KDN22511.1"/>
    </source>
</evidence>
<proteinExistence type="predicted"/>
<evidence type="ECO:0000256" key="2">
    <source>
        <dbReference type="ARBA" id="ARBA00023125"/>
    </source>
</evidence>
<dbReference type="InterPro" id="IPR009057">
    <property type="entry name" value="Homeodomain-like_sf"/>
</dbReference>
<evidence type="ECO:0000256" key="3">
    <source>
        <dbReference type="ARBA" id="ARBA00023163"/>
    </source>
</evidence>
<feature type="DNA-binding region" description="H-T-H motif" evidence="4">
    <location>
        <begin position="35"/>
        <end position="54"/>
    </location>
</feature>
<dbReference type="GO" id="GO:0003700">
    <property type="term" value="F:DNA-binding transcription factor activity"/>
    <property type="evidence" value="ECO:0007669"/>
    <property type="project" value="TreeGrafter"/>
</dbReference>
<dbReference type="InterPro" id="IPR001647">
    <property type="entry name" value="HTH_TetR"/>
</dbReference>
<evidence type="ECO:0000256" key="1">
    <source>
        <dbReference type="ARBA" id="ARBA00023015"/>
    </source>
</evidence>
<dbReference type="STRING" id="287986.DV20_09660"/>
<dbReference type="EMBL" id="JMQI01000019">
    <property type="protein sequence ID" value="KDN22511.1"/>
    <property type="molecule type" value="Genomic_DNA"/>
</dbReference>
<dbReference type="eggNOG" id="COG1309">
    <property type="taxonomic scope" value="Bacteria"/>
</dbReference>
<dbReference type="PANTHER" id="PTHR30055">
    <property type="entry name" value="HTH-TYPE TRANSCRIPTIONAL REGULATOR RUTR"/>
    <property type="match status" value="1"/>
</dbReference>
<feature type="domain" description="HTH tetR-type" evidence="5">
    <location>
        <begin position="14"/>
        <end position="72"/>
    </location>
</feature>
<keyword evidence="1" id="KW-0805">Transcription regulation</keyword>
<keyword evidence="3" id="KW-0804">Transcription</keyword>
<evidence type="ECO:0000313" key="7">
    <source>
        <dbReference type="Proteomes" id="UP000027345"/>
    </source>
</evidence>
<organism evidence="6 7">
    <name type="scientific">Amycolatopsis rifamycinica</name>
    <dbReference type="NCBI Taxonomy" id="287986"/>
    <lineage>
        <taxon>Bacteria</taxon>
        <taxon>Bacillati</taxon>
        <taxon>Actinomycetota</taxon>
        <taxon>Actinomycetes</taxon>
        <taxon>Pseudonocardiales</taxon>
        <taxon>Pseudonocardiaceae</taxon>
        <taxon>Amycolatopsis</taxon>
    </lineage>
</organism>
<dbReference type="Pfam" id="PF00440">
    <property type="entry name" value="TetR_N"/>
    <property type="match status" value="1"/>
</dbReference>
<comment type="caution">
    <text evidence="6">The sequence shown here is derived from an EMBL/GenBank/DDBJ whole genome shotgun (WGS) entry which is preliminary data.</text>
</comment>
<evidence type="ECO:0000259" key="5">
    <source>
        <dbReference type="PROSITE" id="PS50977"/>
    </source>
</evidence>
<dbReference type="AlphaFoldDB" id="A0A066U4W8"/>
<evidence type="ECO:0000256" key="4">
    <source>
        <dbReference type="PROSITE-ProRule" id="PRU00335"/>
    </source>
</evidence>
<dbReference type="InterPro" id="IPR049445">
    <property type="entry name" value="TetR_SbtR-like_C"/>
</dbReference>
<keyword evidence="7" id="KW-1185">Reference proteome</keyword>
<protein>
    <submittedName>
        <fullName evidence="6">TetR family transcriptional regulator</fullName>
    </submittedName>
</protein>
<dbReference type="InterPro" id="IPR036271">
    <property type="entry name" value="Tet_transcr_reg_TetR-rel_C_sf"/>
</dbReference>
<dbReference type="Gene3D" id="1.10.357.10">
    <property type="entry name" value="Tetracycline Repressor, domain 2"/>
    <property type="match status" value="1"/>
</dbReference>
<sequence>MTTGSVSPRRADTRRNHERILVAAAASLAETGEVSFNAIAKQAEVGVGTVYRHFPTPEALILAVYRREVRHIVEIVPVLLDKHPPEEALRVWVTDHVAHYMMTKKGLADALRTATAARGELPGDAYEDMLGAVSAMLEANVAAGTVRPGLTPVLVMRGLGGLLWLDPDGDWRRDAAELADLLWHGMAAQPG</sequence>
<gene>
    <name evidence="6" type="ORF">DV20_09660</name>
</gene>
<accession>A0A066U4W8</accession>
<dbReference type="SUPFAM" id="SSF46689">
    <property type="entry name" value="Homeodomain-like"/>
    <property type="match status" value="1"/>
</dbReference>
<dbReference type="GO" id="GO:0000976">
    <property type="term" value="F:transcription cis-regulatory region binding"/>
    <property type="evidence" value="ECO:0007669"/>
    <property type="project" value="TreeGrafter"/>
</dbReference>
<dbReference type="SUPFAM" id="SSF48498">
    <property type="entry name" value="Tetracyclin repressor-like, C-terminal domain"/>
    <property type="match status" value="1"/>
</dbReference>
<dbReference type="OrthoDB" id="9795011at2"/>
<dbReference type="Proteomes" id="UP000027345">
    <property type="component" value="Unassembled WGS sequence"/>
</dbReference>